<dbReference type="PROSITE" id="PS50003">
    <property type="entry name" value="PH_DOMAIN"/>
    <property type="match status" value="1"/>
</dbReference>
<keyword evidence="4" id="KW-1185">Reference proteome</keyword>
<comment type="caution">
    <text evidence="3">The sequence shown here is derived from an EMBL/GenBank/DDBJ whole genome shotgun (WGS) entry which is preliminary data.</text>
</comment>
<evidence type="ECO:0000313" key="4">
    <source>
        <dbReference type="Proteomes" id="UP000092124"/>
    </source>
</evidence>
<dbReference type="PANTHER" id="PTHR45960:SF1">
    <property type="entry name" value="GRB2-ASSOCIATED-BINDING PROTEIN 2"/>
    <property type="match status" value="1"/>
</dbReference>
<protein>
    <recommendedName>
        <fullName evidence="2">PH domain-containing protein</fullName>
    </recommendedName>
</protein>
<dbReference type="SUPFAM" id="SSF50729">
    <property type="entry name" value="PH domain-like"/>
    <property type="match status" value="1"/>
</dbReference>
<dbReference type="STRING" id="56216.A0A1A6H029"/>
<comment type="similarity">
    <text evidence="1">Belongs to the GAB family.</text>
</comment>
<dbReference type="InterPro" id="IPR046355">
    <property type="entry name" value="Gab1-4-like"/>
</dbReference>
<reference evidence="3 4" key="1">
    <citation type="submission" date="2016-06" db="EMBL/GenBank/DDBJ databases">
        <title>The Draft Genome Sequence and Annotation of the Desert Woodrat Neotoma lepida.</title>
        <authorList>
            <person name="Campbell M."/>
            <person name="Oakeson K.F."/>
            <person name="Yandell M."/>
            <person name="Halpert J.R."/>
            <person name="Dearing D."/>
        </authorList>
    </citation>
    <scope>NUCLEOTIDE SEQUENCE [LARGE SCALE GENOMIC DNA]</scope>
    <source>
        <strain evidence="3">417</strain>
        <tissue evidence="3">Liver</tissue>
    </source>
</reference>
<dbReference type="Gene3D" id="2.30.29.30">
    <property type="entry name" value="Pleckstrin-homology domain (PH domain)/Phosphotyrosine-binding domain (PTB)"/>
    <property type="match status" value="1"/>
</dbReference>
<name>A0A1A6H029_NEOLE</name>
<dbReference type="OrthoDB" id="67516at2759"/>
<dbReference type="InterPro" id="IPR011993">
    <property type="entry name" value="PH-like_dom_sf"/>
</dbReference>
<dbReference type="SMART" id="SM00233">
    <property type="entry name" value="PH"/>
    <property type="match status" value="1"/>
</dbReference>
<dbReference type="Pfam" id="PF00169">
    <property type="entry name" value="PH"/>
    <property type="match status" value="1"/>
</dbReference>
<proteinExistence type="inferred from homology"/>
<dbReference type="Proteomes" id="UP000092124">
    <property type="component" value="Unassembled WGS sequence"/>
</dbReference>
<dbReference type="GO" id="GO:0005068">
    <property type="term" value="F:transmembrane receptor protein tyrosine kinase adaptor activity"/>
    <property type="evidence" value="ECO:0007669"/>
    <property type="project" value="TreeGrafter"/>
</dbReference>
<gene>
    <name evidence="3" type="ORF">A6R68_13824</name>
</gene>
<evidence type="ECO:0000256" key="1">
    <source>
        <dbReference type="ARBA" id="ARBA00029462"/>
    </source>
</evidence>
<dbReference type="AlphaFoldDB" id="A0A1A6H029"/>
<evidence type="ECO:0000259" key="2">
    <source>
        <dbReference type="PROSITE" id="PS50003"/>
    </source>
</evidence>
<dbReference type="EMBL" id="LZPO01056077">
    <property type="protein sequence ID" value="OBS71599.1"/>
    <property type="molecule type" value="Genomic_DNA"/>
</dbReference>
<dbReference type="GO" id="GO:0005737">
    <property type="term" value="C:cytoplasm"/>
    <property type="evidence" value="ECO:0007669"/>
    <property type="project" value="TreeGrafter"/>
</dbReference>
<accession>A0A1A6H029</accession>
<evidence type="ECO:0000313" key="3">
    <source>
        <dbReference type="EMBL" id="OBS71599.1"/>
    </source>
</evidence>
<dbReference type="PANTHER" id="PTHR45960">
    <property type="entry name" value="GRB2-ASSOCIATED-BINDING PROTEIN"/>
    <property type="match status" value="1"/>
</dbReference>
<dbReference type="InterPro" id="IPR001849">
    <property type="entry name" value="PH_domain"/>
</dbReference>
<organism evidence="3 4">
    <name type="scientific">Neotoma lepida</name>
    <name type="common">Desert woodrat</name>
    <dbReference type="NCBI Taxonomy" id="56216"/>
    <lineage>
        <taxon>Eukaryota</taxon>
        <taxon>Metazoa</taxon>
        <taxon>Chordata</taxon>
        <taxon>Craniata</taxon>
        <taxon>Vertebrata</taxon>
        <taxon>Euteleostomi</taxon>
        <taxon>Mammalia</taxon>
        <taxon>Eutheria</taxon>
        <taxon>Euarchontoglires</taxon>
        <taxon>Glires</taxon>
        <taxon>Rodentia</taxon>
        <taxon>Myomorpha</taxon>
        <taxon>Muroidea</taxon>
        <taxon>Cricetidae</taxon>
        <taxon>Neotominae</taxon>
        <taxon>Neotoma</taxon>
    </lineage>
</organism>
<feature type="domain" description="PH" evidence="2">
    <location>
        <begin position="35"/>
        <end position="146"/>
    </location>
</feature>
<sequence length="177" mass="20332">MDPLDTLITEILKADERFVVCRLQSVSDLSSIGDDVVCTSWLRKLSPKKKLRCYAWKKHWFILQRGRMSGNLDILEYFKNEHSKKPLQIINLNFCEQVDVGLTFNKKELQESFVFDIKTRERTFYLVAETEADLNKWVQSVCQICDSKSSIPSHSSQPTLLPPVSSHIQPVLSTSAP</sequence>